<protein>
    <submittedName>
        <fullName evidence="3">Hypothetical_protein</fullName>
    </submittedName>
</protein>
<dbReference type="EMBL" id="CAXDID020000029">
    <property type="protein sequence ID" value="CAL5992540.1"/>
    <property type="molecule type" value="Genomic_DNA"/>
</dbReference>
<evidence type="ECO:0000313" key="4">
    <source>
        <dbReference type="Proteomes" id="UP001642409"/>
    </source>
</evidence>
<reference evidence="3 4" key="2">
    <citation type="submission" date="2024-07" db="EMBL/GenBank/DDBJ databases">
        <authorList>
            <person name="Akdeniz Z."/>
        </authorList>
    </citation>
    <scope>NUCLEOTIDE SEQUENCE [LARGE SCALE GENOMIC DNA]</scope>
</reference>
<dbReference type="AlphaFoldDB" id="A0AA86TUT3"/>
<dbReference type="Proteomes" id="UP001642409">
    <property type="component" value="Unassembled WGS sequence"/>
</dbReference>
<reference evidence="2" key="1">
    <citation type="submission" date="2023-06" db="EMBL/GenBank/DDBJ databases">
        <authorList>
            <person name="Kurt Z."/>
        </authorList>
    </citation>
    <scope>NUCLEOTIDE SEQUENCE</scope>
</reference>
<dbReference type="EMBL" id="CATOUU010000440">
    <property type="protein sequence ID" value="CAI9929514.1"/>
    <property type="molecule type" value="Genomic_DNA"/>
</dbReference>
<evidence type="ECO:0000313" key="3">
    <source>
        <dbReference type="EMBL" id="CAL5992540.1"/>
    </source>
</evidence>
<keyword evidence="4" id="KW-1185">Reference proteome</keyword>
<sequence>MNHYYGQITTHINELQEKLKQCYICDQCDHFTSNEVTHSSHLTNCIYQHQQFRWEVAQDNQCNEPTNQNTNQQPNSQQQGQQSKQNKQPTIRFITAGKRQDQNDENIRRIKIMHQTSQISFWGSLQKRTPQRSTLTNTLLLNRSSTLNEWL</sequence>
<gene>
    <name evidence="3" type="ORF">HINF_LOCUS12627</name>
    <name evidence="2" type="ORF">HINF_LOCUS17159</name>
</gene>
<evidence type="ECO:0000256" key="1">
    <source>
        <dbReference type="SAM" id="MobiDB-lite"/>
    </source>
</evidence>
<name>A0AA86TUT3_9EUKA</name>
<feature type="region of interest" description="Disordered" evidence="1">
    <location>
        <begin position="62"/>
        <end position="88"/>
    </location>
</feature>
<comment type="caution">
    <text evidence="2">The sequence shown here is derived from an EMBL/GenBank/DDBJ whole genome shotgun (WGS) entry which is preliminary data.</text>
</comment>
<proteinExistence type="predicted"/>
<evidence type="ECO:0000313" key="2">
    <source>
        <dbReference type="EMBL" id="CAI9929514.1"/>
    </source>
</evidence>
<accession>A0AA86TUT3</accession>
<organism evidence="2">
    <name type="scientific">Hexamita inflata</name>
    <dbReference type="NCBI Taxonomy" id="28002"/>
    <lineage>
        <taxon>Eukaryota</taxon>
        <taxon>Metamonada</taxon>
        <taxon>Diplomonadida</taxon>
        <taxon>Hexamitidae</taxon>
        <taxon>Hexamitinae</taxon>
        <taxon>Hexamita</taxon>
    </lineage>
</organism>